<name>A0A9Q1M3G6_9SOLA</name>
<feature type="region of interest" description="Disordered" evidence="1">
    <location>
        <begin position="73"/>
        <end position="105"/>
    </location>
</feature>
<feature type="compositionally biased region" description="Basic and acidic residues" evidence="1">
    <location>
        <begin position="80"/>
        <end position="92"/>
    </location>
</feature>
<dbReference type="Proteomes" id="UP001152561">
    <property type="component" value="Unassembled WGS sequence"/>
</dbReference>
<evidence type="ECO:0000313" key="2">
    <source>
        <dbReference type="EMBL" id="KAJ8548948.1"/>
    </source>
</evidence>
<keyword evidence="3" id="KW-1185">Reference proteome</keyword>
<comment type="caution">
    <text evidence="2">The sequence shown here is derived from an EMBL/GenBank/DDBJ whole genome shotgun (WGS) entry which is preliminary data.</text>
</comment>
<gene>
    <name evidence="2" type="ORF">K7X08_030914</name>
</gene>
<accession>A0A9Q1M3G6</accession>
<reference evidence="3" key="1">
    <citation type="journal article" date="2023" name="Proc. Natl. Acad. Sci. U.S.A.">
        <title>Genomic and structural basis for evolution of tropane alkaloid biosynthesis.</title>
        <authorList>
            <person name="Wanga Y.-J."/>
            <person name="Taina T."/>
            <person name="Yua J.-Y."/>
            <person name="Lia J."/>
            <person name="Xua B."/>
            <person name="Chenc J."/>
            <person name="D'Auriad J.C."/>
            <person name="Huanga J.-P."/>
            <person name="Huanga S.-X."/>
        </authorList>
    </citation>
    <scope>NUCLEOTIDE SEQUENCE [LARGE SCALE GENOMIC DNA]</scope>
    <source>
        <strain evidence="3">cv. KIB-2019</strain>
    </source>
</reference>
<organism evidence="2 3">
    <name type="scientific">Anisodus acutangulus</name>
    <dbReference type="NCBI Taxonomy" id="402998"/>
    <lineage>
        <taxon>Eukaryota</taxon>
        <taxon>Viridiplantae</taxon>
        <taxon>Streptophyta</taxon>
        <taxon>Embryophyta</taxon>
        <taxon>Tracheophyta</taxon>
        <taxon>Spermatophyta</taxon>
        <taxon>Magnoliopsida</taxon>
        <taxon>eudicotyledons</taxon>
        <taxon>Gunneridae</taxon>
        <taxon>Pentapetalae</taxon>
        <taxon>asterids</taxon>
        <taxon>lamiids</taxon>
        <taxon>Solanales</taxon>
        <taxon>Solanaceae</taxon>
        <taxon>Solanoideae</taxon>
        <taxon>Hyoscyameae</taxon>
        <taxon>Anisodus</taxon>
    </lineage>
</organism>
<sequence>MSEARMGKGHWFFIGSTLTPYLRHHEVFEEETDYRLQLTLGATTATLEHLVEIDERFPLSYYATILCKQGEAFSEPLDDDMPKSEPEPHEEPASEEEAEAAAQAS</sequence>
<proteinExistence type="predicted"/>
<dbReference type="EMBL" id="JAJAGQ010000011">
    <property type="protein sequence ID" value="KAJ8548948.1"/>
    <property type="molecule type" value="Genomic_DNA"/>
</dbReference>
<protein>
    <submittedName>
        <fullName evidence="2">Uncharacterized protein</fullName>
    </submittedName>
</protein>
<evidence type="ECO:0000313" key="3">
    <source>
        <dbReference type="Proteomes" id="UP001152561"/>
    </source>
</evidence>
<dbReference type="AlphaFoldDB" id="A0A9Q1M3G6"/>
<evidence type="ECO:0000256" key="1">
    <source>
        <dbReference type="SAM" id="MobiDB-lite"/>
    </source>
</evidence>